<feature type="compositionally biased region" description="Basic and acidic residues" evidence="1">
    <location>
        <begin position="32"/>
        <end position="48"/>
    </location>
</feature>
<evidence type="ECO:0000313" key="2">
    <source>
        <dbReference type="EMBL" id="CDI09133.1"/>
    </source>
</evidence>
<feature type="region of interest" description="Disordered" evidence="1">
    <location>
        <begin position="233"/>
        <end position="324"/>
    </location>
</feature>
<evidence type="ECO:0000256" key="1">
    <source>
        <dbReference type="SAM" id="MobiDB-lite"/>
    </source>
</evidence>
<accession>U4PVQ3</accession>
<feature type="region of interest" description="Disordered" evidence="1">
    <location>
        <begin position="200"/>
        <end position="219"/>
    </location>
</feature>
<organism evidence="2 3">
    <name type="scientific">Agrobacterium pusense</name>
    <dbReference type="NCBI Taxonomy" id="648995"/>
    <lineage>
        <taxon>Bacteria</taxon>
        <taxon>Pseudomonadati</taxon>
        <taxon>Pseudomonadota</taxon>
        <taxon>Alphaproteobacteria</taxon>
        <taxon>Hyphomicrobiales</taxon>
        <taxon>Rhizobiaceae</taxon>
        <taxon>Rhizobium/Agrobacterium group</taxon>
        <taxon>Agrobacterium</taxon>
    </lineage>
</organism>
<dbReference type="KEGG" id="rir:BN877_I2242"/>
<dbReference type="AlphaFoldDB" id="U4PVQ3"/>
<feature type="compositionally biased region" description="Basic and acidic residues" evidence="1">
    <location>
        <begin position="268"/>
        <end position="300"/>
    </location>
</feature>
<feature type="compositionally biased region" description="Basic and acidic residues" evidence="1">
    <location>
        <begin position="200"/>
        <end position="209"/>
    </location>
</feature>
<feature type="compositionally biased region" description="Basic and acidic residues" evidence="1">
    <location>
        <begin position="1"/>
        <end position="23"/>
    </location>
</feature>
<dbReference type="EMBL" id="HG518322">
    <property type="protein sequence ID" value="CDI09133.1"/>
    <property type="molecule type" value="Genomic_DNA"/>
</dbReference>
<feature type="region of interest" description="Disordered" evidence="1">
    <location>
        <begin position="101"/>
        <end position="129"/>
    </location>
</feature>
<feature type="region of interest" description="Disordered" evidence="1">
    <location>
        <begin position="1"/>
        <end position="73"/>
    </location>
</feature>
<sequence length="336" mass="38426">MAPRHADANGRCLRKAERDHEGDGSELQGNAVRRELYRADLPHQDRGGSKQGHLGKNGDADRQAKTQHFKKRMPVWPPEAHEQLVFLRFLARLHIRHDEDEAEGVDDDRNHGRAIHAHGRQPEMSENQRVSQYAIHDKHDDGGIKNDACPADGADKAAQHIKQQCRQQAELGDGEIMACQRRNIWVLPKRNQDALGIHEDRQRQKPVRDRHPHAHAQRAARRCRIALPVSLRHHGHNGDREACTKNKNDKKELPGQHHRRQLLGPQLTDDHHIGGMDAKLRELRANKRDSENKRSLEMRKPRPRSGRNGSCNNRRRHCNSPEHWPLPAICATAARG</sequence>
<protein>
    <submittedName>
        <fullName evidence="2">Uncharacterized protein</fullName>
    </submittedName>
</protein>
<evidence type="ECO:0000313" key="3">
    <source>
        <dbReference type="Proteomes" id="UP000016944"/>
    </source>
</evidence>
<name>U4PVQ3_9HYPH</name>
<feature type="compositionally biased region" description="Basic and acidic residues" evidence="1">
    <location>
        <begin position="236"/>
        <end position="255"/>
    </location>
</feature>
<reference evidence="2 3" key="1">
    <citation type="journal article" date="2013" name="Genome Announc.">
        <title>Complete Genome Sequence of the Sesbania Symbiont and Rice Growth-Promoting Endophyte Rhizobium sp. Strain IRBG74.</title>
        <authorList>
            <person name="Crook M.B."/>
            <person name="Mitra S."/>
            <person name="Ane J.M."/>
            <person name="Sadowsky M.J."/>
            <person name="Gyaneshwar P."/>
        </authorList>
    </citation>
    <scope>NUCLEOTIDE SEQUENCE [LARGE SCALE GENOMIC DNA]</scope>
    <source>
        <strain evidence="2 3">IRBG74</strain>
    </source>
</reference>
<gene>
    <name evidence="2" type="ORF">BN877_I2242</name>
</gene>
<dbReference type="Proteomes" id="UP000016944">
    <property type="component" value="Chromosome I"/>
</dbReference>
<dbReference type="HOGENOM" id="CLU_826045_0_0_5"/>
<dbReference type="PATRIC" id="fig|424182.3.peg.2208"/>
<proteinExistence type="predicted"/>
<feature type="compositionally biased region" description="Basic residues" evidence="1">
    <location>
        <begin position="210"/>
        <end position="219"/>
    </location>
</feature>